<dbReference type="SUPFAM" id="SSF54928">
    <property type="entry name" value="RNA-binding domain, RBD"/>
    <property type="match status" value="1"/>
</dbReference>
<dbReference type="InterPro" id="IPR000504">
    <property type="entry name" value="RRM_dom"/>
</dbReference>
<keyword evidence="7 12" id="KW-0694">RNA-binding</keyword>
<feature type="compositionally biased region" description="Pro residues" evidence="13">
    <location>
        <begin position="242"/>
        <end position="270"/>
    </location>
</feature>
<keyword evidence="8" id="KW-0866">Nonsense-mediated mRNA decay</keyword>
<evidence type="ECO:0000256" key="13">
    <source>
        <dbReference type="SAM" id="MobiDB-lite"/>
    </source>
</evidence>
<feature type="compositionally biased region" description="Basic residues" evidence="13">
    <location>
        <begin position="1"/>
        <end position="10"/>
    </location>
</feature>
<evidence type="ECO:0000256" key="3">
    <source>
        <dbReference type="ARBA" id="ARBA00010269"/>
    </source>
</evidence>
<evidence type="ECO:0000256" key="11">
    <source>
        <dbReference type="ARBA" id="ARBA00026044"/>
    </source>
</evidence>
<dbReference type="GO" id="GO:0000398">
    <property type="term" value="P:mRNA splicing, via spliceosome"/>
    <property type="evidence" value="ECO:0007669"/>
    <property type="project" value="TreeGrafter"/>
</dbReference>
<evidence type="ECO:0000256" key="8">
    <source>
        <dbReference type="ARBA" id="ARBA00023161"/>
    </source>
</evidence>
<name>A0A7J7Y2P8_MYOMY</name>
<evidence type="ECO:0000256" key="10">
    <source>
        <dbReference type="ARBA" id="ARBA00023242"/>
    </source>
</evidence>
<comment type="subcellular location">
    <subcellularLocation>
        <location evidence="2">Cytoplasm</location>
    </subcellularLocation>
    <subcellularLocation>
        <location evidence="1">Nucleus speckle</location>
    </subcellularLocation>
</comment>
<proteinExistence type="inferred from homology"/>
<keyword evidence="5" id="KW-0963">Cytoplasm</keyword>
<dbReference type="PANTHER" id="PTHR15481:SF2">
    <property type="entry name" value="RNA-BINDING PROTEIN WITH SERINE-RICH DOMAIN 1"/>
    <property type="match status" value="1"/>
</dbReference>
<evidence type="ECO:0000259" key="14">
    <source>
        <dbReference type="PROSITE" id="PS50102"/>
    </source>
</evidence>
<feature type="compositionally biased region" description="Basic residues" evidence="13">
    <location>
        <begin position="127"/>
        <end position="143"/>
    </location>
</feature>
<evidence type="ECO:0000256" key="7">
    <source>
        <dbReference type="ARBA" id="ARBA00022884"/>
    </source>
</evidence>
<dbReference type="InterPro" id="IPR035979">
    <property type="entry name" value="RBD_domain_sf"/>
</dbReference>
<protein>
    <recommendedName>
        <fullName evidence="4">RNA-binding protein with serine-rich domain 1</fullName>
    </recommendedName>
</protein>
<dbReference type="GO" id="GO:0005737">
    <property type="term" value="C:cytoplasm"/>
    <property type="evidence" value="ECO:0007669"/>
    <property type="project" value="UniProtKB-SubCell"/>
</dbReference>
<dbReference type="InterPro" id="IPR034201">
    <property type="entry name" value="RNPS1_RRM"/>
</dbReference>
<evidence type="ECO:0000256" key="1">
    <source>
        <dbReference type="ARBA" id="ARBA00004324"/>
    </source>
</evidence>
<dbReference type="Proteomes" id="UP000527355">
    <property type="component" value="Unassembled WGS sequence"/>
</dbReference>
<evidence type="ECO:0000256" key="9">
    <source>
        <dbReference type="ARBA" id="ARBA00023187"/>
    </source>
</evidence>
<comment type="similarity">
    <text evidence="3">Belongs to the splicing factor SR family.</text>
</comment>
<comment type="caution">
    <text evidence="15">The sequence shown here is derived from an EMBL/GenBank/DDBJ whole genome shotgun (WGS) entry which is preliminary data.</text>
</comment>
<evidence type="ECO:0000256" key="6">
    <source>
        <dbReference type="ARBA" id="ARBA00022664"/>
    </source>
</evidence>
<dbReference type="Pfam" id="PF00076">
    <property type="entry name" value="RRM_1"/>
    <property type="match status" value="1"/>
</dbReference>
<dbReference type="PROSITE" id="PS50102">
    <property type="entry name" value="RRM"/>
    <property type="match status" value="1"/>
</dbReference>
<sequence>MDLSGVKKKSLLGVKENNKKSSTRAPSPSKRKDRSDEKSKDRSKDKGATKESSEKDRGRDKTRKRRSASSGSSSTRSRSSSTSSSGSSTSTGSSSGSSSSSASSRSGSSSTSRSSSSSSSSGSPSPSRRRHDNRRRSRSKSKPPKRDEKERKRRSPSPKPTKVHIGRLTRNVTKDHIMEIFSTYGKIKMIDMPVERMHPHLSKGYAYVEFENPDEAEKALKHMDGGQIDGQEITATAVLAPWPRPPPRRFSPPRRMLPPRPPCVGDPVPPAAAATGAAPAPIPPDKQTAETLPRNVYPIQLSSVTFLAEGQSVGNESSLRGRLPQEHRDVSSEGQVWLQKCC</sequence>
<feature type="compositionally biased region" description="Basic and acidic residues" evidence="13">
    <location>
        <begin position="33"/>
        <end position="59"/>
    </location>
</feature>
<feature type="compositionally biased region" description="Low complexity" evidence="13">
    <location>
        <begin position="68"/>
        <end position="126"/>
    </location>
</feature>
<dbReference type="GO" id="GO:0016607">
    <property type="term" value="C:nuclear speck"/>
    <property type="evidence" value="ECO:0007669"/>
    <property type="project" value="UniProtKB-SubCell"/>
</dbReference>
<evidence type="ECO:0000256" key="2">
    <source>
        <dbReference type="ARBA" id="ARBA00004496"/>
    </source>
</evidence>
<evidence type="ECO:0000256" key="12">
    <source>
        <dbReference type="PROSITE-ProRule" id="PRU00176"/>
    </source>
</evidence>
<evidence type="ECO:0000313" key="16">
    <source>
        <dbReference type="Proteomes" id="UP000527355"/>
    </source>
</evidence>
<dbReference type="GO" id="GO:0000184">
    <property type="term" value="P:nuclear-transcribed mRNA catabolic process, nonsense-mediated decay"/>
    <property type="evidence" value="ECO:0007669"/>
    <property type="project" value="UniProtKB-KW"/>
</dbReference>
<feature type="compositionally biased region" description="Basic residues" evidence="13">
    <location>
        <begin position="151"/>
        <end position="163"/>
    </location>
</feature>
<dbReference type="SMART" id="SM00360">
    <property type="entry name" value="RRM"/>
    <property type="match status" value="1"/>
</dbReference>
<keyword evidence="10" id="KW-0539">Nucleus</keyword>
<accession>A0A7J7Y2P8</accession>
<keyword evidence="16" id="KW-1185">Reference proteome</keyword>
<dbReference type="FunFam" id="3.30.70.330:FF:000210">
    <property type="entry name" value="RNA-binding protein with serine-rich domain 1"/>
    <property type="match status" value="1"/>
</dbReference>
<dbReference type="Gene3D" id="3.30.70.330">
    <property type="match status" value="1"/>
</dbReference>
<gene>
    <name evidence="15" type="ORF">mMyoMyo1_016735</name>
</gene>
<dbReference type="PANTHER" id="PTHR15481">
    <property type="entry name" value="RIBONUCLEIC ACID BINDING PROTEIN S1"/>
    <property type="match status" value="1"/>
</dbReference>
<feature type="region of interest" description="Disordered" evidence="13">
    <location>
        <begin position="1"/>
        <end position="163"/>
    </location>
</feature>
<dbReference type="InterPro" id="IPR012677">
    <property type="entry name" value="Nucleotide-bd_a/b_plait_sf"/>
</dbReference>
<organism evidence="15 16">
    <name type="scientific">Myotis myotis</name>
    <name type="common">Greater mouse-eared bat</name>
    <name type="synonym">Vespertilio myotis</name>
    <dbReference type="NCBI Taxonomy" id="51298"/>
    <lineage>
        <taxon>Eukaryota</taxon>
        <taxon>Metazoa</taxon>
        <taxon>Chordata</taxon>
        <taxon>Craniata</taxon>
        <taxon>Vertebrata</taxon>
        <taxon>Euteleostomi</taxon>
        <taxon>Mammalia</taxon>
        <taxon>Eutheria</taxon>
        <taxon>Laurasiatheria</taxon>
        <taxon>Chiroptera</taxon>
        <taxon>Yangochiroptera</taxon>
        <taxon>Vespertilionidae</taxon>
        <taxon>Myotis</taxon>
    </lineage>
</organism>
<evidence type="ECO:0000256" key="4">
    <source>
        <dbReference type="ARBA" id="ARBA00014789"/>
    </source>
</evidence>
<keyword evidence="6" id="KW-0507">mRNA processing</keyword>
<evidence type="ECO:0000256" key="5">
    <source>
        <dbReference type="ARBA" id="ARBA00022490"/>
    </source>
</evidence>
<comment type="subunit">
    <text evidence="11">Found in mRNA splicing-dependent exon junction complexes (EJC). Found in a post-splicing complex with NXF1, RBM8A, UPF1, UPF2, UPF3A, UPF3B and RNPS1. Component of the heterotrimeric ASAP (apoptosis- and splicing-associated protein) and PSAP complexes consisting of RNPS1, SAP18 and either ACIN1 or PNN, respectively; the ASAP and PSAP complexes probably are formed mutually exclusive. Component of the active spliceosome. Associates with polysomes. Interacts with the cleaved p110 isoform of CDC2L1, CSNK2A1, PNN, SART3, SRP54, SRRM1 and TRA2B/SFRS10.</text>
</comment>
<dbReference type="EMBL" id="JABWUV010000005">
    <property type="protein sequence ID" value="KAF6355926.1"/>
    <property type="molecule type" value="Genomic_DNA"/>
</dbReference>
<reference evidence="15 16" key="1">
    <citation type="journal article" date="2020" name="Nature">
        <title>Six reference-quality genomes reveal evolution of bat adaptations.</title>
        <authorList>
            <person name="Jebb D."/>
            <person name="Huang Z."/>
            <person name="Pippel M."/>
            <person name="Hughes G.M."/>
            <person name="Lavrichenko K."/>
            <person name="Devanna P."/>
            <person name="Winkler S."/>
            <person name="Jermiin L.S."/>
            <person name="Skirmuntt E.C."/>
            <person name="Katzourakis A."/>
            <person name="Burkitt-Gray L."/>
            <person name="Ray D.A."/>
            <person name="Sullivan K.A.M."/>
            <person name="Roscito J.G."/>
            <person name="Kirilenko B.M."/>
            <person name="Davalos L.M."/>
            <person name="Corthals A.P."/>
            <person name="Power M.L."/>
            <person name="Jones G."/>
            <person name="Ransome R.D."/>
            <person name="Dechmann D.K.N."/>
            <person name="Locatelli A.G."/>
            <person name="Puechmaille S.J."/>
            <person name="Fedrigo O."/>
            <person name="Jarvis E.D."/>
            <person name="Hiller M."/>
            <person name="Vernes S.C."/>
            <person name="Myers E.W."/>
            <person name="Teeling E.C."/>
        </authorList>
    </citation>
    <scope>NUCLEOTIDE SEQUENCE [LARGE SCALE GENOMIC DNA]</scope>
    <source>
        <strain evidence="15">MMyoMyo1</strain>
        <tissue evidence="15">Flight muscle</tissue>
    </source>
</reference>
<keyword evidence="9" id="KW-0508">mRNA splicing</keyword>
<dbReference type="AlphaFoldDB" id="A0A7J7Y2P8"/>
<dbReference type="VEuPathDB" id="HostDB:GeneID_118656092"/>
<feature type="region of interest" description="Disordered" evidence="13">
    <location>
        <begin position="240"/>
        <end position="289"/>
    </location>
</feature>
<dbReference type="CDD" id="cd12365">
    <property type="entry name" value="RRM_RNPS1"/>
    <property type="match status" value="1"/>
</dbReference>
<feature type="domain" description="RRM" evidence="14">
    <location>
        <begin position="161"/>
        <end position="240"/>
    </location>
</feature>
<dbReference type="GO" id="GO:0003723">
    <property type="term" value="F:RNA binding"/>
    <property type="evidence" value="ECO:0007669"/>
    <property type="project" value="UniProtKB-UniRule"/>
</dbReference>
<dbReference type="GO" id="GO:0061574">
    <property type="term" value="C:ASAP complex"/>
    <property type="evidence" value="ECO:0007669"/>
    <property type="project" value="TreeGrafter"/>
</dbReference>
<evidence type="ECO:0000313" key="15">
    <source>
        <dbReference type="EMBL" id="KAF6355926.1"/>
    </source>
</evidence>